<reference evidence="1" key="2">
    <citation type="journal article" date="2022" name="Microbiol. Resour. Announc.">
        <title>Metagenome Sequencing to Explore Phylogenomics of Terrestrial Cyanobacteria.</title>
        <authorList>
            <person name="Ward R.D."/>
            <person name="Stajich J.E."/>
            <person name="Johansen J.R."/>
            <person name="Huntemann M."/>
            <person name="Clum A."/>
            <person name="Foster B."/>
            <person name="Foster B."/>
            <person name="Roux S."/>
            <person name="Palaniappan K."/>
            <person name="Varghese N."/>
            <person name="Mukherjee S."/>
            <person name="Reddy T.B.K."/>
            <person name="Daum C."/>
            <person name="Copeland A."/>
            <person name="Chen I.A."/>
            <person name="Ivanova N.N."/>
            <person name="Kyrpides N.C."/>
            <person name="Shapiro N."/>
            <person name="Eloe-Fadrosh E.A."/>
            <person name="Pietrasiak N."/>
        </authorList>
    </citation>
    <scope>NUCLEOTIDE SEQUENCE</scope>
    <source>
        <strain evidence="1">CPER-KK1</strain>
    </source>
</reference>
<evidence type="ECO:0000313" key="1">
    <source>
        <dbReference type="EMBL" id="MBW4545864.1"/>
    </source>
</evidence>
<evidence type="ECO:0000313" key="2">
    <source>
        <dbReference type="Proteomes" id="UP000753908"/>
    </source>
</evidence>
<organism evidence="1 2">
    <name type="scientific">Symplocastrum torsivum CPER-KK1</name>
    <dbReference type="NCBI Taxonomy" id="450513"/>
    <lineage>
        <taxon>Bacteria</taxon>
        <taxon>Bacillati</taxon>
        <taxon>Cyanobacteriota</taxon>
        <taxon>Cyanophyceae</taxon>
        <taxon>Oscillatoriophycideae</taxon>
        <taxon>Oscillatoriales</taxon>
        <taxon>Microcoleaceae</taxon>
        <taxon>Symplocastrum</taxon>
    </lineage>
</organism>
<gene>
    <name evidence="1" type="ORF">KME25_15665</name>
</gene>
<protein>
    <submittedName>
        <fullName evidence="1">Uncharacterized protein</fullName>
    </submittedName>
</protein>
<dbReference type="EMBL" id="JAHHIF010000019">
    <property type="protein sequence ID" value="MBW4545864.1"/>
    <property type="molecule type" value="Genomic_DNA"/>
</dbReference>
<comment type="caution">
    <text evidence="1">The sequence shown here is derived from an EMBL/GenBank/DDBJ whole genome shotgun (WGS) entry which is preliminary data.</text>
</comment>
<accession>A0A951UAJ5</accession>
<sequence>MSRVISWFQSIKLGQIITVFLATIAFFVIPAFSYSSSVQAGTLIAEADSYTVDKATIKRIQERAEDLGDRPDRPIGDTGLENIKELGENIPETLDLNARQGFFGGDPNDMDKKNAVDKVQERVGGAVEGAKRAVKDAAS</sequence>
<dbReference type="Proteomes" id="UP000753908">
    <property type="component" value="Unassembled WGS sequence"/>
</dbReference>
<reference evidence="1" key="1">
    <citation type="submission" date="2021-05" db="EMBL/GenBank/DDBJ databases">
        <authorList>
            <person name="Pietrasiak N."/>
            <person name="Ward R."/>
            <person name="Stajich J.E."/>
            <person name="Kurbessoian T."/>
        </authorList>
    </citation>
    <scope>NUCLEOTIDE SEQUENCE</scope>
    <source>
        <strain evidence="1">CPER-KK1</strain>
    </source>
</reference>
<name>A0A951UAJ5_9CYAN</name>
<proteinExistence type="predicted"/>
<dbReference type="AlphaFoldDB" id="A0A951UAJ5"/>